<dbReference type="Proteomes" id="UP000293863">
    <property type="component" value="Unassembled WGS sequence"/>
</dbReference>
<organism evidence="2 3">
    <name type="scientific">Acinetobacter wuhouensis</name>
    <dbReference type="NCBI Taxonomy" id="1879050"/>
    <lineage>
        <taxon>Bacteria</taxon>
        <taxon>Pseudomonadati</taxon>
        <taxon>Pseudomonadota</taxon>
        <taxon>Gammaproteobacteria</taxon>
        <taxon>Moraxellales</taxon>
        <taxon>Moraxellaceae</taxon>
        <taxon>Acinetobacter</taxon>
    </lineage>
</organism>
<reference evidence="2 3" key="1">
    <citation type="submission" date="2019-02" db="EMBL/GenBank/DDBJ databases">
        <title>The Batch Genome Submission of Acinetobacter spp. strains.</title>
        <authorList>
            <person name="Qin J."/>
            <person name="Hu Y."/>
            <person name="Ye H."/>
            <person name="Wei L."/>
            <person name="Feng Y."/>
            <person name="Zong Z."/>
        </authorList>
    </citation>
    <scope>NUCLEOTIDE SEQUENCE [LARGE SCALE GENOMIC DNA]</scope>
    <source>
        <strain evidence="2 3">WCHAW060049</strain>
    </source>
</reference>
<keyword evidence="1" id="KW-1133">Transmembrane helix</keyword>
<accession>A0A4Q7AGE3</accession>
<evidence type="ECO:0000256" key="1">
    <source>
        <dbReference type="SAM" id="Phobius"/>
    </source>
</evidence>
<comment type="caution">
    <text evidence="2">The sequence shown here is derived from an EMBL/GenBank/DDBJ whole genome shotgun (WGS) entry which is preliminary data.</text>
</comment>
<protein>
    <submittedName>
        <fullName evidence="2">DUF58 domain-containing protein</fullName>
    </submittedName>
</protein>
<dbReference type="RefSeq" id="WP_130132110.1">
    <property type="nucleotide sequence ID" value="NZ_SGSQ01000014.1"/>
</dbReference>
<dbReference type="PANTHER" id="PTHR34351:SF1">
    <property type="entry name" value="SLR1927 PROTEIN"/>
    <property type="match status" value="1"/>
</dbReference>
<keyword evidence="3" id="KW-1185">Reference proteome</keyword>
<keyword evidence="1" id="KW-0812">Transmembrane</keyword>
<sequence>MLRQRFEKWLHLRFRYTGIRTLKQNEVLVFIYQQGFLYLVLILITFIAGINYANNLILAFCFLISAILCISFYLSFKQLHAVTIQVIADEVGRVNEAFTVKVILQQAKATPKFLNFKIKEIEQVDSQISTDLTETSVSSQRSKSKPFKSNTKKVNERIQSELFAEKQKIVELKFIPKQRGEFKVPAIQIFSTYPLGLVRAWTYIYLTESYWIAPEAKPLALNFSHSSNTGEPDYDEFKELRNFKLGDSLQSISWKHASRGQGLFVKQFEDLVDAHAVYIDYAKMPSADHEEKLCFMMELVDQCEHVQTPYCVILPYAQTENGVGLSHYNHVKILLAQA</sequence>
<feature type="transmembrane region" description="Helical" evidence="1">
    <location>
        <begin position="27"/>
        <end position="50"/>
    </location>
</feature>
<evidence type="ECO:0000313" key="2">
    <source>
        <dbReference type="EMBL" id="RZG46106.1"/>
    </source>
</evidence>
<proteinExistence type="predicted"/>
<gene>
    <name evidence="2" type="ORF">EXU28_10045</name>
</gene>
<dbReference type="EMBL" id="SGSQ01000014">
    <property type="protein sequence ID" value="RZG46106.1"/>
    <property type="molecule type" value="Genomic_DNA"/>
</dbReference>
<evidence type="ECO:0000313" key="3">
    <source>
        <dbReference type="Proteomes" id="UP000293863"/>
    </source>
</evidence>
<dbReference type="AlphaFoldDB" id="A0A4Q7AGE3"/>
<dbReference type="PANTHER" id="PTHR34351">
    <property type="entry name" value="SLR1927 PROTEIN-RELATED"/>
    <property type="match status" value="1"/>
</dbReference>
<keyword evidence="1" id="KW-0472">Membrane</keyword>
<name>A0A4Q7AGE3_9GAMM</name>
<feature type="transmembrane region" description="Helical" evidence="1">
    <location>
        <begin position="56"/>
        <end position="76"/>
    </location>
</feature>